<evidence type="ECO:0000313" key="1">
    <source>
        <dbReference type="EMBL" id="UPV77067.1"/>
    </source>
</evidence>
<geneLocation type="plasmid" evidence="1 2">
    <name>unnamed3</name>
</geneLocation>
<dbReference type="AlphaFoldDB" id="A0A8U0I1H9"/>
<dbReference type="KEGG" id="halx:M0R89_21870"/>
<dbReference type="RefSeq" id="WP_248653093.1">
    <property type="nucleotide sequence ID" value="NZ_CP096662.1"/>
</dbReference>
<proteinExistence type="predicted"/>
<dbReference type="Proteomes" id="UP000830729">
    <property type="component" value="Plasmid unnamed3"/>
</dbReference>
<name>A0A8U0I1H9_9EURY</name>
<evidence type="ECO:0000313" key="2">
    <source>
        <dbReference type="Proteomes" id="UP000830729"/>
    </source>
</evidence>
<dbReference type="EMBL" id="CP096662">
    <property type="protein sequence ID" value="UPV77067.1"/>
    <property type="molecule type" value="Genomic_DNA"/>
</dbReference>
<organism evidence="1 2">
    <name type="scientific">Halorussus limi</name>
    <dbReference type="NCBI Taxonomy" id="2938695"/>
    <lineage>
        <taxon>Archaea</taxon>
        <taxon>Methanobacteriati</taxon>
        <taxon>Methanobacteriota</taxon>
        <taxon>Stenosarchaea group</taxon>
        <taxon>Halobacteria</taxon>
        <taxon>Halobacteriales</taxon>
        <taxon>Haladaptataceae</taxon>
        <taxon>Halorussus</taxon>
    </lineage>
</organism>
<sequence>MNVLIPVRFPLTDRNKRALERALSLIDDDPMALVTVLHLNSYPDDERVTRRDLRTVVEREYGDVRADYITRDGFLIEEAVLEEASREEITHVVISEARRRKWVDSLLELLDVSVDIESYLRANLDIELVVVP</sequence>
<protein>
    <submittedName>
        <fullName evidence="1">Universal stress protein</fullName>
    </submittedName>
</protein>
<keyword evidence="1" id="KW-0614">Plasmid</keyword>
<reference evidence="1 2" key="1">
    <citation type="submission" date="2022-04" db="EMBL/GenBank/DDBJ databases">
        <title>Diverse halophilic archaea isolated from saline environments.</title>
        <authorList>
            <person name="Cui H.-L."/>
        </authorList>
    </citation>
    <scope>NUCLEOTIDE SEQUENCE [LARGE SCALE GENOMIC DNA]</scope>
    <source>
        <strain evidence="1 2">XZYJT49</strain>
        <plasmid evidence="1 2">unnamed3</plasmid>
    </source>
</reference>
<accession>A0A8U0I1H9</accession>
<dbReference type="GeneID" id="73047918"/>
<gene>
    <name evidence="1" type="ORF">M0R89_21870</name>
</gene>
<keyword evidence="2" id="KW-1185">Reference proteome</keyword>